<name>A0A1E7X7C6_9BURK</name>
<sequence>MVGAVQALVGHHQLHQLAELEIAINADVLERGVGRVERHVGRHELEPRLVGIAAAVRLVQVGAVGVAAAVVGLRILPGVVGELVVVPHGDKGEALVQRLQTRVGAVLFIQVAVVGQGIGVLGLARSGLGRAVRQGERAVAAFHCARLKIFAHGLVDVVAQVNDEVELLGGDRRHRTPVVHAPVLAGHVGKLQLRHIGGGGRRGLEAADIGAGVAGDELVEIDGAGRQATDLVAHGVVVLAEQRQVHVHHRGAGQHGVRTECSVVVGCGDQQADGAVLARRCGGHVVGAGRHGASPQQDAVGARVARGHALRELPGARDQRRAGVADYHRVIAAAAAGQARTGRHRRRNKTAPLQKPPSVHVRSASTTVLKNKG</sequence>
<dbReference type="AlphaFoldDB" id="A0A1E7X7C6"/>
<gene>
    <name evidence="2" type="ORF">DUPY_04060</name>
</gene>
<feature type="compositionally biased region" description="Polar residues" evidence="1">
    <location>
        <begin position="363"/>
        <end position="373"/>
    </location>
</feature>
<evidence type="ECO:0000256" key="1">
    <source>
        <dbReference type="SAM" id="MobiDB-lite"/>
    </source>
</evidence>
<evidence type="ECO:0000313" key="2">
    <source>
        <dbReference type="EMBL" id="OFA08891.1"/>
    </source>
</evidence>
<protein>
    <submittedName>
        <fullName evidence="2">Uncharacterized protein</fullName>
    </submittedName>
</protein>
<comment type="caution">
    <text evidence="2">The sequence shown here is derived from an EMBL/GenBank/DDBJ whole genome shotgun (WGS) entry which is preliminary data.</text>
</comment>
<feature type="region of interest" description="Disordered" evidence="1">
    <location>
        <begin position="337"/>
        <end position="373"/>
    </location>
</feature>
<accession>A0A1E7X7C6</accession>
<keyword evidence="3" id="KW-1185">Reference proteome</keyword>
<evidence type="ECO:0000313" key="3">
    <source>
        <dbReference type="Proteomes" id="UP000175989"/>
    </source>
</evidence>
<dbReference type="Proteomes" id="UP000175989">
    <property type="component" value="Unassembled WGS sequence"/>
</dbReference>
<dbReference type="EMBL" id="LROM01000030">
    <property type="protein sequence ID" value="OFA08891.1"/>
    <property type="molecule type" value="Genomic_DNA"/>
</dbReference>
<organism evidence="2 3">
    <name type="scientific">Duganella phyllosphaerae</name>
    <dbReference type="NCBI Taxonomy" id="762836"/>
    <lineage>
        <taxon>Bacteria</taxon>
        <taxon>Pseudomonadati</taxon>
        <taxon>Pseudomonadota</taxon>
        <taxon>Betaproteobacteria</taxon>
        <taxon>Burkholderiales</taxon>
        <taxon>Oxalobacteraceae</taxon>
        <taxon>Telluria group</taxon>
        <taxon>Duganella</taxon>
    </lineage>
</organism>
<proteinExistence type="predicted"/>
<reference evidence="3" key="1">
    <citation type="journal article" date="2016" name="Front. Microbiol.">
        <title>Molecular Keys to the Janthinobacterium and Duganella spp. Interaction with the Plant Pathogen Fusarium graminearum.</title>
        <authorList>
            <person name="Haack F.S."/>
            <person name="Poehlein A."/>
            <person name="Kroger C."/>
            <person name="Voigt C.A."/>
            <person name="Piepenbring M."/>
            <person name="Bode H.B."/>
            <person name="Daniel R."/>
            <person name="Schafer W."/>
            <person name="Streit W.R."/>
        </authorList>
    </citation>
    <scope>NUCLEOTIDE SEQUENCE [LARGE SCALE GENOMIC DNA]</scope>
    <source>
        <strain evidence="3">T54</strain>
    </source>
</reference>